<reference evidence="3" key="1">
    <citation type="submission" date="2014-12" db="EMBL/GenBank/DDBJ databases">
        <title>Insight into the proteome of Arion vulgaris.</title>
        <authorList>
            <person name="Aradska J."/>
            <person name="Bulat T."/>
            <person name="Smidak R."/>
            <person name="Sarate P."/>
            <person name="Gangsoo J."/>
            <person name="Sialana F."/>
            <person name="Bilban M."/>
            <person name="Lubec G."/>
        </authorList>
    </citation>
    <scope>NUCLEOTIDE SEQUENCE</scope>
    <source>
        <tissue evidence="3">Skin</tissue>
    </source>
</reference>
<dbReference type="AlphaFoldDB" id="A0A0B7BTH8"/>
<evidence type="ECO:0000313" key="3">
    <source>
        <dbReference type="EMBL" id="CEK96298.1"/>
    </source>
</evidence>
<gene>
    <name evidence="3" type="primary">ORF211446</name>
    <name evidence="2" type="synonym">ORF211417</name>
</gene>
<evidence type="ECO:0000256" key="1">
    <source>
        <dbReference type="SAM" id="Phobius"/>
    </source>
</evidence>
<proteinExistence type="predicted"/>
<keyword evidence="1" id="KW-0812">Transmembrane</keyword>
<accession>A0A0B7BTH8</accession>
<dbReference type="EMBL" id="HACG01049433">
    <property type="protein sequence ID" value="CEK96298.1"/>
    <property type="molecule type" value="Transcribed_RNA"/>
</dbReference>
<dbReference type="EMBL" id="HACG01049428">
    <property type="protein sequence ID" value="CEK96293.1"/>
    <property type="molecule type" value="Transcribed_RNA"/>
</dbReference>
<sequence>MNFAQAAALQLALINFQLLRVLFNVLNFYNGCMSKKNQMNSQKSLLQLFFKAKQNMSSQKIEG</sequence>
<protein>
    <submittedName>
        <fullName evidence="3">Uncharacterized protein</fullName>
    </submittedName>
</protein>
<organism evidence="3">
    <name type="scientific">Arion vulgaris</name>
    <dbReference type="NCBI Taxonomy" id="1028688"/>
    <lineage>
        <taxon>Eukaryota</taxon>
        <taxon>Metazoa</taxon>
        <taxon>Spiralia</taxon>
        <taxon>Lophotrochozoa</taxon>
        <taxon>Mollusca</taxon>
        <taxon>Gastropoda</taxon>
        <taxon>Heterobranchia</taxon>
        <taxon>Euthyneura</taxon>
        <taxon>Panpulmonata</taxon>
        <taxon>Eupulmonata</taxon>
        <taxon>Stylommatophora</taxon>
        <taxon>Helicina</taxon>
        <taxon>Arionoidea</taxon>
        <taxon>Arionidae</taxon>
        <taxon>Arion</taxon>
    </lineage>
</organism>
<name>A0A0B7BTH8_9EUPU</name>
<evidence type="ECO:0000313" key="2">
    <source>
        <dbReference type="EMBL" id="CEK96293.1"/>
    </source>
</evidence>
<keyword evidence="1" id="KW-0472">Membrane</keyword>
<feature type="transmembrane region" description="Helical" evidence="1">
    <location>
        <begin position="6"/>
        <end position="29"/>
    </location>
</feature>
<keyword evidence="1" id="KW-1133">Transmembrane helix</keyword>